<proteinExistence type="predicted"/>
<dbReference type="InterPro" id="IPR007321">
    <property type="entry name" value="Transposase_28"/>
</dbReference>
<sequence>MDLEEDWVEHIRELLEGHEDSDSDPEYWACNQYPSKLNLLDFTKLRDHYTVSDGVRLIFPNKKDRPYCSPEGHVAIMNDAFACGMRLPFYPFFGAILRFYNVCPYQMYSNFWTQAVGT</sequence>
<gene>
    <name evidence="2" type="ORF">Adt_22840</name>
</gene>
<organism evidence="2 3">
    <name type="scientific">Abeliophyllum distichum</name>
    <dbReference type="NCBI Taxonomy" id="126358"/>
    <lineage>
        <taxon>Eukaryota</taxon>
        <taxon>Viridiplantae</taxon>
        <taxon>Streptophyta</taxon>
        <taxon>Embryophyta</taxon>
        <taxon>Tracheophyta</taxon>
        <taxon>Spermatophyta</taxon>
        <taxon>Magnoliopsida</taxon>
        <taxon>eudicotyledons</taxon>
        <taxon>Gunneridae</taxon>
        <taxon>Pentapetalae</taxon>
        <taxon>asterids</taxon>
        <taxon>lamiids</taxon>
        <taxon>Lamiales</taxon>
        <taxon>Oleaceae</taxon>
        <taxon>Forsythieae</taxon>
        <taxon>Abeliophyllum</taxon>
    </lineage>
</organism>
<keyword evidence="3" id="KW-1185">Reference proteome</keyword>
<evidence type="ECO:0000313" key="2">
    <source>
        <dbReference type="EMBL" id="KAL2497290.1"/>
    </source>
</evidence>
<comment type="caution">
    <text evidence="2">The sequence shown here is derived from an EMBL/GenBank/DDBJ whole genome shotgun (WGS) entry which is preliminary data.</text>
</comment>
<protein>
    <recommendedName>
        <fullName evidence="1">Transposase (putative) gypsy type domain-containing protein</fullName>
    </recommendedName>
</protein>
<dbReference type="Proteomes" id="UP001604336">
    <property type="component" value="Unassembled WGS sequence"/>
</dbReference>
<evidence type="ECO:0000313" key="3">
    <source>
        <dbReference type="Proteomes" id="UP001604336"/>
    </source>
</evidence>
<name>A0ABD1S983_9LAMI</name>
<reference evidence="3" key="1">
    <citation type="submission" date="2024-07" db="EMBL/GenBank/DDBJ databases">
        <title>Two chromosome-level genome assemblies of Korean endemic species Abeliophyllum distichum and Forsythia ovata (Oleaceae).</title>
        <authorList>
            <person name="Jang H."/>
        </authorList>
    </citation>
    <scope>NUCLEOTIDE SEQUENCE [LARGE SCALE GENOMIC DNA]</scope>
</reference>
<dbReference type="EMBL" id="JBFOLK010000007">
    <property type="protein sequence ID" value="KAL2497290.1"/>
    <property type="molecule type" value="Genomic_DNA"/>
</dbReference>
<feature type="domain" description="Transposase (putative) gypsy type" evidence="1">
    <location>
        <begin position="76"/>
        <end position="114"/>
    </location>
</feature>
<dbReference type="Pfam" id="PF04195">
    <property type="entry name" value="Transposase_28"/>
    <property type="match status" value="1"/>
</dbReference>
<evidence type="ECO:0000259" key="1">
    <source>
        <dbReference type="Pfam" id="PF04195"/>
    </source>
</evidence>
<dbReference type="AlphaFoldDB" id="A0ABD1S983"/>
<accession>A0ABD1S983</accession>